<evidence type="ECO:0000313" key="3">
    <source>
        <dbReference type="Proteomes" id="UP000249522"/>
    </source>
</evidence>
<keyword evidence="1" id="KW-0472">Membrane</keyword>
<dbReference type="EMBL" id="QKRB01000036">
    <property type="protein sequence ID" value="PZD96749.1"/>
    <property type="molecule type" value="Genomic_DNA"/>
</dbReference>
<dbReference type="AlphaFoldDB" id="A0A2W1LDL3"/>
<sequence length="139" mass="15066">MFKILSSILAALVFSGYAVYLNDAGGEPGTAGYSAFYEFGMGFVLLFFSYLCVGIPLSVLADQYVRGARRYLKTIAAYFVGGIVIGLLFVIVRGFPGEPSSRMILILQFGAAGLLFGVCQTALKMVFTTLGKRIAQRYN</sequence>
<accession>A0A2W1LDL3</accession>
<evidence type="ECO:0000256" key="1">
    <source>
        <dbReference type="SAM" id="Phobius"/>
    </source>
</evidence>
<reference evidence="2 3" key="1">
    <citation type="submission" date="2018-06" db="EMBL/GenBank/DDBJ databases">
        <title>Paenibacillus imtechensis sp. nov.</title>
        <authorList>
            <person name="Pinnaka A.K."/>
            <person name="Singh H."/>
            <person name="Kaur M."/>
        </authorList>
    </citation>
    <scope>NUCLEOTIDE SEQUENCE [LARGE SCALE GENOMIC DNA]</scope>
    <source>
        <strain evidence="2 3">SMB1</strain>
    </source>
</reference>
<proteinExistence type="predicted"/>
<name>A0A2W1LDL3_9BACL</name>
<dbReference type="RefSeq" id="WP_111145760.1">
    <property type="nucleotide sequence ID" value="NZ_QKRB01000036.1"/>
</dbReference>
<comment type="caution">
    <text evidence="2">The sequence shown here is derived from an EMBL/GenBank/DDBJ whole genome shotgun (WGS) entry which is preliminary data.</text>
</comment>
<protein>
    <submittedName>
        <fullName evidence="2">Uncharacterized protein</fullName>
    </submittedName>
</protein>
<feature type="transmembrane region" description="Helical" evidence="1">
    <location>
        <begin position="104"/>
        <end position="127"/>
    </location>
</feature>
<organism evidence="2 3">
    <name type="scientific">Paenibacillus sambharensis</name>
    <dbReference type="NCBI Taxonomy" id="1803190"/>
    <lineage>
        <taxon>Bacteria</taxon>
        <taxon>Bacillati</taxon>
        <taxon>Bacillota</taxon>
        <taxon>Bacilli</taxon>
        <taxon>Bacillales</taxon>
        <taxon>Paenibacillaceae</taxon>
        <taxon>Paenibacillus</taxon>
    </lineage>
</organism>
<dbReference type="Proteomes" id="UP000249522">
    <property type="component" value="Unassembled WGS sequence"/>
</dbReference>
<keyword evidence="3" id="KW-1185">Reference proteome</keyword>
<feature type="transmembrane region" description="Helical" evidence="1">
    <location>
        <begin position="34"/>
        <end position="59"/>
    </location>
</feature>
<evidence type="ECO:0000313" key="2">
    <source>
        <dbReference type="EMBL" id="PZD96749.1"/>
    </source>
</evidence>
<keyword evidence="1" id="KW-0812">Transmembrane</keyword>
<gene>
    <name evidence="2" type="ORF">DNH61_06010</name>
</gene>
<feature type="transmembrane region" description="Helical" evidence="1">
    <location>
        <begin position="71"/>
        <end position="92"/>
    </location>
</feature>
<keyword evidence="1" id="KW-1133">Transmembrane helix</keyword>